<dbReference type="STRING" id="31234.E3LGT1"/>
<dbReference type="HOGENOM" id="CLU_1697143_0_0_1"/>
<name>E3LGT1_CAERE</name>
<evidence type="ECO:0000313" key="6">
    <source>
        <dbReference type="Proteomes" id="UP000483820"/>
    </source>
</evidence>
<dbReference type="Pfam" id="PF03645">
    <property type="entry name" value="Tctex-1"/>
    <property type="match status" value="1"/>
</dbReference>
<dbReference type="PANTHER" id="PTHR21255:SF4">
    <property type="entry name" value="DYNEIN LIGHT CHAIN TCTEX-TYPE"/>
    <property type="match status" value="1"/>
</dbReference>
<dbReference type="OMA" id="HCTISAK"/>
<comment type="similarity">
    <text evidence="1">Belongs to the dynein light chain Tctex-type family.</text>
</comment>
<dbReference type="PANTHER" id="PTHR21255">
    <property type="entry name" value="T-COMPLEX-ASSOCIATED-TESTIS-EXPRESSED 1/ DYNEIN LIGHT CHAIN"/>
    <property type="match status" value="1"/>
</dbReference>
<evidence type="ECO:0000313" key="4">
    <source>
        <dbReference type="EMBL" id="KAF1765124.1"/>
    </source>
</evidence>
<dbReference type="AlphaFoldDB" id="E3LGT1"/>
<evidence type="ECO:0000313" key="5">
    <source>
        <dbReference type="Proteomes" id="UP000008281"/>
    </source>
</evidence>
<dbReference type="CDD" id="cd21455">
    <property type="entry name" value="DLC-like_DYNLT1_DYNLT3"/>
    <property type="match status" value="1"/>
</dbReference>
<evidence type="ECO:0000256" key="1">
    <source>
        <dbReference type="ARBA" id="ARBA00005361"/>
    </source>
</evidence>
<dbReference type="GO" id="GO:0045505">
    <property type="term" value="F:dynein intermediate chain binding"/>
    <property type="evidence" value="ECO:0007669"/>
    <property type="project" value="TreeGrafter"/>
</dbReference>
<dbReference type="InParanoid" id="E3LGT1"/>
<dbReference type="GO" id="GO:0005737">
    <property type="term" value="C:cytoplasm"/>
    <property type="evidence" value="ECO:0007669"/>
    <property type="project" value="TreeGrafter"/>
</dbReference>
<sequence length="155" mass="17695">MTDTSSVSSTSSHKPSVESDDKKLLRALIEKKNKKKNQKKKKAFSNAEEQAIDLIVQKTFDSVIGKDQYSPLKTTEWMSKIIQKISKALVKREETRKFVVQCTICSKTEELSICSANMCSWDTSKDVAVYSEWISKTVFGAVQVFFITHRFSKRN</sequence>
<evidence type="ECO:0000313" key="3">
    <source>
        <dbReference type="EMBL" id="EFO85788.1"/>
    </source>
</evidence>
<dbReference type="EMBL" id="WUAV01000002">
    <property type="protein sequence ID" value="KAF1765124.1"/>
    <property type="molecule type" value="Genomic_DNA"/>
</dbReference>
<dbReference type="GeneID" id="9821497"/>
<dbReference type="OrthoDB" id="5850316at2759"/>
<dbReference type="Gene3D" id="3.30.1140.40">
    <property type="entry name" value="Tctex-1"/>
    <property type="match status" value="1"/>
</dbReference>
<dbReference type="InterPro" id="IPR038586">
    <property type="entry name" value="Tctex-1-like_sf"/>
</dbReference>
<dbReference type="RefSeq" id="XP_003116922.1">
    <property type="nucleotide sequence ID" value="XM_003116874.1"/>
</dbReference>
<feature type="region of interest" description="Disordered" evidence="2">
    <location>
        <begin position="1"/>
        <end position="22"/>
    </location>
</feature>
<dbReference type="Proteomes" id="UP000483820">
    <property type="component" value="Chromosome II"/>
</dbReference>
<keyword evidence="5" id="KW-1185">Reference proteome</keyword>
<dbReference type="CTD" id="9821497"/>
<accession>E3LGT1</accession>
<reference evidence="4 6" key="2">
    <citation type="submission" date="2019-12" db="EMBL/GenBank/DDBJ databases">
        <title>Chromosome-level assembly of the Caenorhabditis remanei genome.</title>
        <authorList>
            <person name="Teterina A.A."/>
            <person name="Willis J.H."/>
            <person name="Phillips P.C."/>
        </authorList>
    </citation>
    <scope>NUCLEOTIDE SEQUENCE [LARGE SCALE GENOMIC DNA]</scope>
    <source>
        <strain evidence="4 6">PX506</strain>
        <tissue evidence="4">Whole organism</tissue>
    </source>
</reference>
<dbReference type="GO" id="GO:0007018">
    <property type="term" value="P:microtubule-based movement"/>
    <property type="evidence" value="ECO:0007669"/>
    <property type="project" value="TreeGrafter"/>
</dbReference>
<dbReference type="GO" id="GO:0005868">
    <property type="term" value="C:cytoplasmic dynein complex"/>
    <property type="evidence" value="ECO:0007669"/>
    <property type="project" value="TreeGrafter"/>
</dbReference>
<organism evidence="5">
    <name type="scientific">Caenorhabditis remanei</name>
    <name type="common">Caenorhabditis vulgaris</name>
    <dbReference type="NCBI Taxonomy" id="31234"/>
    <lineage>
        <taxon>Eukaryota</taxon>
        <taxon>Metazoa</taxon>
        <taxon>Ecdysozoa</taxon>
        <taxon>Nematoda</taxon>
        <taxon>Chromadorea</taxon>
        <taxon>Rhabditida</taxon>
        <taxon>Rhabditina</taxon>
        <taxon>Rhabditomorpha</taxon>
        <taxon>Rhabditoidea</taxon>
        <taxon>Rhabditidae</taxon>
        <taxon>Peloderinae</taxon>
        <taxon>Caenorhabditis</taxon>
    </lineage>
</organism>
<evidence type="ECO:0000256" key="2">
    <source>
        <dbReference type="SAM" id="MobiDB-lite"/>
    </source>
</evidence>
<dbReference type="InterPro" id="IPR005334">
    <property type="entry name" value="Tctex-1-like"/>
</dbReference>
<dbReference type="KEGG" id="crq:GCK72_005076"/>
<dbReference type="EMBL" id="DS268408">
    <property type="protein sequence ID" value="EFO85788.1"/>
    <property type="molecule type" value="Genomic_DNA"/>
</dbReference>
<dbReference type="Proteomes" id="UP000008281">
    <property type="component" value="Unassembled WGS sequence"/>
</dbReference>
<feature type="compositionally biased region" description="Low complexity" evidence="2">
    <location>
        <begin position="1"/>
        <end position="14"/>
    </location>
</feature>
<protein>
    <submittedName>
        <fullName evidence="3">CRE-DYLT-3 protein</fullName>
    </submittedName>
</protein>
<dbReference type="eggNOG" id="KOG4081">
    <property type="taxonomic scope" value="Eukaryota"/>
</dbReference>
<proteinExistence type="inferred from homology"/>
<reference evidence="3" key="1">
    <citation type="submission" date="2007-07" db="EMBL/GenBank/DDBJ databases">
        <title>PCAP assembly of the Caenorhabditis remanei genome.</title>
        <authorList>
            <consortium name="The Caenorhabditis remanei Sequencing Consortium"/>
            <person name="Wilson R.K."/>
        </authorList>
    </citation>
    <scope>NUCLEOTIDE SEQUENCE [LARGE SCALE GENOMIC DNA]</scope>
    <source>
        <strain evidence="3">PB4641</strain>
    </source>
</reference>
<gene>
    <name evidence="3" type="primary">Cre-dylt-3</name>
    <name evidence="3" type="ORF">CRE_02009</name>
    <name evidence="4" type="ORF">GCK72_005076</name>
</gene>